<keyword evidence="2" id="KW-1185">Reference proteome</keyword>
<proteinExistence type="predicted"/>
<protein>
    <submittedName>
        <fullName evidence="1">Uncharacterized protein</fullName>
    </submittedName>
</protein>
<gene>
    <name evidence="1" type="ORF">I4F81_010140</name>
</gene>
<evidence type="ECO:0000313" key="2">
    <source>
        <dbReference type="Proteomes" id="UP000798662"/>
    </source>
</evidence>
<evidence type="ECO:0000313" key="1">
    <source>
        <dbReference type="EMBL" id="KAK1867635.1"/>
    </source>
</evidence>
<dbReference type="Proteomes" id="UP000798662">
    <property type="component" value="Chromosome 3"/>
</dbReference>
<organism evidence="1 2">
    <name type="scientific">Pyropia yezoensis</name>
    <name type="common">Susabi-nori</name>
    <name type="synonym">Porphyra yezoensis</name>
    <dbReference type="NCBI Taxonomy" id="2788"/>
    <lineage>
        <taxon>Eukaryota</taxon>
        <taxon>Rhodophyta</taxon>
        <taxon>Bangiophyceae</taxon>
        <taxon>Bangiales</taxon>
        <taxon>Bangiaceae</taxon>
        <taxon>Pyropia</taxon>
    </lineage>
</organism>
<name>A0ACC3CCD4_PYRYE</name>
<dbReference type="EMBL" id="CM020620">
    <property type="protein sequence ID" value="KAK1867635.1"/>
    <property type="molecule type" value="Genomic_DNA"/>
</dbReference>
<accession>A0ACC3CCD4</accession>
<reference evidence="1" key="1">
    <citation type="submission" date="2019-11" db="EMBL/GenBank/DDBJ databases">
        <title>Nori genome reveals adaptations in red seaweeds to the harsh intertidal environment.</title>
        <authorList>
            <person name="Wang D."/>
            <person name="Mao Y."/>
        </authorList>
    </citation>
    <scope>NUCLEOTIDE SEQUENCE</scope>
    <source>
        <tissue evidence="1">Gametophyte</tissue>
    </source>
</reference>
<comment type="caution">
    <text evidence="1">The sequence shown here is derived from an EMBL/GenBank/DDBJ whole genome shotgun (WGS) entry which is preliminary data.</text>
</comment>
<sequence length="606" mass="60078">MTRQHVDDIGATCTSAMAGATPLAAAPPALPPANRLKTPFTAIPAPPLFHRPPSSPPRVRFSWVRFAKFVGPGFLVSVAFIDPGNIECDLQAGARYGYALLWVLLSTTAAGFVMQTLAVHVGIVAGRHLAALAGEEYPPALRATLFVAAQGSILAFDVAEVVGTAVALRMLTGLPLVGGMLVSAVDTAAILYLQRYGLRAVEWVMEGLLALILVCVVGDAAAAGTDWAAAAWGTFVPTLPAADGVVGGVGGISGSAFLAVSLLGAVVMPHNAFLHSGLVLGHREEALADVAAEILAAQEGVEGGDMGRGGAAENGRPAGPADQGDTRGEERHAYAPIPDGDADRCGDADEAAAVAAAAAARAAAVPVVCALATLENGLALTGSLIANGAVLSVAASQFFPHRALPAYADVGLADASALLSSLMPTAPRTAAAAWGIALLASGHCATVTGTMASAYVCEGFLPGIAAASGSDGDGGDDSESGGAPNGRFWGGVNLATRAAAILPAVGVAVVAGERGADALIVGSQVVVSFALPFAIVPLLRIAADVLPGGGGGGWLRAGWATAAIAVAGNVWLVVDGLQSLLWGEGGAAAAAEGAEGGGGSAPPPAW</sequence>